<dbReference type="EMBL" id="LAZR01063123">
    <property type="protein sequence ID" value="KKK60131.1"/>
    <property type="molecule type" value="Genomic_DNA"/>
</dbReference>
<gene>
    <name evidence="1" type="ORF">LCGC14_3027410</name>
</gene>
<sequence length="26" mass="2942">QWALALEDRRGEVTDDLDLLASRAVE</sequence>
<dbReference type="AlphaFoldDB" id="A0A0F8ZJJ6"/>
<evidence type="ECO:0000313" key="1">
    <source>
        <dbReference type="EMBL" id="KKK60131.1"/>
    </source>
</evidence>
<reference evidence="1" key="1">
    <citation type="journal article" date="2015" name="Nature">
        <title>Complex archaea that bridge the gap between prokaryotes and eukaryotes.</title>
        <authorList>
            <person name="Spang A."/>
            <person name="Saw J.H."/>
            <person name="Jorgensen S.L."/>
            <person name="Zaremba-Niedzwiedzka K."/>
            <person name="Martijn J."/>
            <person name="Lind A.E."/>
            <person name="van Eijk R."/>
            <person name="Schleper C."/>
            <person name="Guy L."/>
            <person name="Ettema T.J."/>
        </authorList>
    </citation>
    <scope>NUCLEOTIDE SEQUENCE</scope>
</reference>
<name>A0A0F8ZJJ6_9ZZZZ</name>
<comment type="caution">
    <text evidence="1">The sequence shown here is derived from an EMBL/GenBank/DDBJ whole genome shotgun (WGS) entry which is preliminary data.</text>
</comment>
<feature type="non-terminal residue" evidence="1">
    <location>
        <position position="1"/>
    </location>
</feature>
<accession>A0A0F8ZJJ6</accession>
<organism evidence="1">
    <name type="scientific">marine sediment metagenome</name>
    <dbReference type="NCBI Taxonomy" id="412755"/>
    <lineage>
        <taxon>unclassified sequences</taxon>
        <taxon>metagenomes</taxon>
        <taxon>ecological metagenomes</taxon>
    </lineage>
</organism>
<protein>
    <submittedName>
        <fullName evidence="1">Uncharacterized protein</fullName>
    </submittedName>
</protein>
<proteinExistence type="predicted"/>